<dbReference type="RefSeq" id="WP_323691517.1">
    <property type="nucleotide sequence ID" value="NZ_CP116341.1"/>
</dbReference>
<evidence type="ECO:0008006" key="4">
    <source>
        <dbReference type="Google" id="ProtNLM"/>
    </source>
</evidence>
<evidence type="ECO:0000313" key="2">
    <source>
        <dbReference type="EMBL" id="WOV83831.1"/>
    </source>
</evidence>
<keyword evidence="1" id="KW-0472">Membrane</keyword>
<keyword evidence="1" id="KW-0812">Transmembrane</keyword>
<sequence length="115" mass="12402">MNYNEIDNRAELDMNSEETPIKAVFKKFGIQKDVSLIYGEPVEVGLNKVIPVAKMKYAVGGGGEGAGGSFSVKPVGVYEITPDHVSFKPVNNYRKLAAIGLIVTGIAGFLLTRKN</sequence>
<evidence type="ECO:0000256" key="1">
    <source>
        <dbReference type="SAM" id="Phobius"/>
    </source>
</evidence>
<accession>A0ABZ0KWL8</accession>
<protein>
    <recommendedName>
        <fullName evidence="4">Sporulation protein</fullName>
    </recommendedName>
</protein>
<organism evidence="2 3">
    <name type="scientific">Sporosarcina jeotgali</name>
    <dbReference type="NCBI Taxonomy" id="3020056"/>
    <lineage>
        <taxon>Bacteria</taxon>
        <taxon>Bacillati</taxon>
        <taxon>Bacillota</taxon>
        <taxon>Bacilli</taxon>
        <taxon>Bacillales</taxon>
        <taxon>Caryophanaceae</taxon>
        <taxon>Sporosarcina</taxon>
    </lineage>
</organism>
<keyword evidence="3" id="KW-1185">Reference proteome</keyword>
<reference evidence="2 3" key="1">
    <citation type="submission" date="2023-01" db="EMBL/GenBank/DDBJ databases">
        <title>Sporosarcina sp. nov., isolated from Korean tranditional fermented seafood 'Jeotgal'.</title>
        <authorList>
            <person name="Yang A.-I."/>
        </authorList>
    </citation>
    <scope>NUCLEOTIDE SEQUENCE [LARGE SCALE GENOMIC DNA]</scope>
    <source>
        <strain evidence="2 3">B2O-1</strain>
    </source>
</reference>
<dbReference type="EMBL" id="CP116341">
    <property type="protein sequence ID" value="WOV83831.1"/>
    <property type="molecule type" value="Genomic_DNA"/>
</dbReference>
<evidence type="ECO:0000313" key="3">
    <source>
        <dbReference type="Proteomes" id="UP001303532"/>
    </source>
</evidence>
<dbReference type="Proteomes" id="UP001303532">
    <property type="component" value="Chromosome"/>
</dbReference>
<feature type="transmembrane region" description="Helical" evidence="1">
    <location>
        <begin position="96"/>
        <end position="112"/>
    </location>
</feature>
<proteinExistence type="predicted"/>
<name>A0ABZ0KWL8_9BACL</name>
<keyword evidence="1" id="KW-1133">Transmembrane helix</keyword>
<gene>
    <name evidence="2" type="ORF">PGH26_13245</name>
</gene>